<dbReference type="EMBL" id="PECL01000003">
    <property type="protein sequence ID" value="TEA09169.1"/>
    <property type="molecule type" value="Genomic_DNA"/>
</dbReference>
<comment type="caution">
    <text evidence="1">The sequence shown here is derived from an EMBL/GenBank/DDBJ whole genome shotgun (WGS) entry which is preliminary data.</text>
</comment>
<accession>A0A4R8SZZ9</accession>
<reference evidence="1 2" key="1">
    <citation type="journal article" date="2019" name="Sci. Rep.">
        <title>Extended insight into the Mycobacterium chelonae-abscessus complex through whole genome sequencing of Mycobacterium salmoniphilum outbreak and Mycobacterium salmoniphilum-like strains.</title>
        <authorList>
            <person name="Behra P.R.K."/>
            <person name="Das S."/>
            <person name="Pettersson B.M.F."/>
            <person name="Shirreff L."/>
            <person name="DuCote T."/>
            <person name="Jacobsson K.G."/>
            <person name="Ennis D.G."/>
            <person name="Kirsebom L.A."/>
        </authorList>
    </citation>
    <scope>NUCLEOTIDE SEQUENCE [LARGE SCALE GENOMIC DNA]</scope>
    <source>
        <strain evidence="1 2">CCUG 60884</strain>
    </source>
</reference>
<evidence type="ECO:0000313" key="2">
    <source>
        <dbReference type="Proteomes" id="UP000294604"/>
    </source>
</evidence>
<dbReference type="RefSeq" id="WP_134081115.1">
    <property type="nucleotide sequence ID" value="NZ_PECL01000003.1"/>
</dbReference>
<name>A0A4R8SZZ9_9MYCO</name>
<sequence>MSQPGEGLPPQPQMVVMSNPSSTITVRDMGCITQHIGLKPAALHGTEASLAKEILGVAGFSRDKSRALEADRLVAESVANGDSERACSTYLHKELHMPTHDDVEQSYAAHYQQPNR</sequence>
<protein>
    <recommendedName>
        <fullName evidence="3">ESX-1 secretion-associated protein EspD</fullName>
    </recommendedName>
</protein>
<dbReference type="Proteomes" id="UP000294604">
    <property type="component" value="Unassembled WGS sequence"/>
</dbReference>
<dbReference type="AlphaFoldDB" id="A0A4R8SZZ9"/>
<evidence type="ECO:0008006" key="3">
    <source>
        <dbReference type="Google" id="ProtNLM"/>
    </source>
</evidence>
<proteinExistence type="predicted"/>
<organism evidence="1 2">
    <name type="scientific">Mycobacteroides salmoniphilum</name>
    <dbReference type="NCBI Taxonomy" id="404941"/>
    <lineage>
        <taxon>Bacteria</taxon>
        <taxon>Bacillati</taxon>
        <taxon>Actinomycetota</taxon>
        <taxon>Actinomycetes</taxon>
        <taxon>Mycobacteriales</taxon>
        <taxon>Mycobacteriaceae</taxon>
        <taxon>Mycobacteroides</taxon>
    </lineage>
</organism>
<evidence type="ECO:0000313" key="1">
    <source>
        <dbReference type="EMBL" id="TEA09169.1"/>
    </source>
</evidence>
<gene>
    <name evidence="1" type="ORF">CCUG60884_00338</name>
</gene>